<comment type="similarity">
    <text evidence="1">Belongs to the short-chain dehydrogenases/reductases (SDR) family.</text>
</comment>
<dbReference type="InterPro" id="IPR036291">
    <property type="entry name" value="NAD(P)-bd_dom_sf"/>
</dbReference>
<dbReference type="PANTHER" id="PTHR43943">
    <property type="entry name" value="DEHYDROGENASE/REDUCTASE (SDR FAMILY) MEMBER 4"/>
    <property type="match status" value="1"/>
</dbReference>
<name>A0ABV9HAZ4_9MICO</name>
<feature type="domain" description="Ketoreductase" evidence="3">
    <location>
        <begin position="5"/>
        <end position="180"/>
    </location>
</feature>
<keyword evidence="2" id="KW-0560">Oxidoreductase</keyword>
<comment type="caution">
    <text evidence="4">The sequence shown here is derived from an EMBL/GenBank/DDBJ whole genome shotgun (WGS) entry which is preliminary data.</text>
</comment>
<evidence type="ECO:0000259" key="3">
    <source>
        <dbReference type="SMART" id="SM00822"/>
    </source>
</evidence>
<dbReference type="Gene3D" id="3.40.50.720">
    <property type="entry name" value="NAD(P)-binding Rossmann-like Domain"/>
    <property type="match status" value="1"/>
</dbReference>
<dbReference type="InterPro" id="IPR057326">
    <property type="entry name" value="KR_dom"/>
</dbReference>
<dbReference type="RefSeq" id="WP_377132971.1">
    <property type="nucleotide sequence ID" value="NZ_JBHSFI010000002.1"/>
</dbReference>
<dbReference type="CDD" id="cd05233">
    <property type="entry name" value="SDR_c"/>
    <property type="match status" value="1"/>
</dbReference>
<evidence type="ECO:0000256" key="1">
    <source>
        <dbReference type="ARBA" id="ARBA00006484"/>
    </source>
</evidence>
<dbReference type="SMART" id="SM00822">
    <property type="entry name" value="PKS_KR"/>
    <property type="match status" value="1"/>
</dbReference>
<dbReference type="Proteomes" id="UP001596011">
    <property type="component" value="Unassembled WGS sequence"/>
</dbReference>
<proteinExistence type="inferred from homology"/>
<dbReference type="PRINTS" id="PR00081">
    <property type="entry name" value="GDHRDH"/>
</dbReference>
<protein>
    <submittedName>
        <fullName evidence="4">SDR family oxidoreductase</fullName>
    </submittedName>
</protein>
<organism evidence="4 5">
    <name type="scientific">Promicromonospora alba</name>
    <dbReference type="NCBI Taxonomy" id="1616110"/>
    <lineage>
        <taxon>Bacteria</taxon>
        <taxon>Bacillati</taxon>
        <taxon>Actinomycetota</taxon>
        <taxon>Actinomycetes</taxon>
        <taxon>Micrococcales</taxon>
        <taxon>Promicromonosporaceae</taxon>
        <taxon>Promicromonospora</taxon>
    </lineage>
</organism>
<dbReference type="InterPro" id="IPR002347">
    <property type="entry name" value="SDR_fam"/>
</dbReference>
<evidence type="ECO:0000313" key="4">
    <source>
        <dbReference type="EMBL" id="MFC4627536.1"/>
    </source>
</evidence>
<accession>A0ABV9HAZ4</accession>
<dbReference type="EMBL" id="JBHSFI010000002">
    <property type="protein sequence ID" value="MFC4627536.1"/>
    <property type="molecule type" value="Genomic_DNA"/>
</dbReference>
<evidence type="ECO:0000256" key="2">
    <source>
        <dbReference type="ARBA" id="ARBA00023002"/>
    </source>
</evidence>
<keyword evidence="5" id="KW-1185">Reference proteome</keyword>
<sequence length="245" mass="24448">MLEGRLAVVTAGTAGIGLAVATRFVAEGATVVVTSRSAASVEAAVTRLGPRAVGVVGDAGSVEDLARLADAVARLGRKIDVLHVNAGRDVEPTPVSSLTPEKFDAVAGLTFRGTVLTVQALAAHLADGASIVLTSSIAGTNGGPGHAVYNASKAAVRSLARTLTAELGHRGIRANAVSPGPTRTAGFDAFTGGSADVEAAVVAQIPLRRVGLPEEVAAAVCFLASDESSYVAGIELTVDGGMSQV</sequence>
<dbReference type="Pfam" id="PF13561">
    <property type="entry name" value="adh_short_C2"/>
    <property type="match status" value="1"/>
</dbReference>
<dbReference type="PANTHER" id="PTHR43943:SF17">
    <property type="entry name" value="3-PHENYLPROPIONATE-DIHYDRODIOL_CINNAMIC ACID-DIHYDRODIOL DEHYDROGENASE"/>
    <property type="match status" value="1"/>
</dbReference>
<dbReference type="SUPFAM" id="SSF51735">
    <property type="entry name" value="NAD(P)-binding Rossmann-fold domains"/>
    <property type="match status" value="1"/>
</dbReference>
<reference evidence="5" key="1">
    <citation type="journal article" date="2019" name="Int. J. Syst. Evol. Microbiol.">
        <title>The Global Catalogue of Microorganisms (GCM) 10K type strain sequencing project: providing services to taxonomists for standard genome sequencing and annotation.</title>
        <authorList>
            <consortium name="The Broad Institute Genomics Platform"/>
            <consortium name="The Broad Institute Genome Sequencing Center for Infectious Disease"/>
            <person name="Wu L."/>
            <person name="Ma J."/>
        </authorList>
    </citation>
    <scope>NUCLEOTIDE SEQUENCE [LARGE SCALE GENOMIC DNA]</scope>
    <source>
        <strain evidence="5">CCUG 42722</strain>
    </source>
</reference>
<gene>
    <name evidence="4" type="ORF">ACFO6V_04765</name>
</gene>
<evidence type="ECO:0000313" key="5">
    <source>
        <dbReference type="Proteomes" id="UP001596011"/>
    </source>
</evidence>